<dbReference type="SUPFAM" id="SSF56112">
    <property type="entry name" value="Protein kinase-like (PK-like)"/>
    <property type="match status" value="1"/>
</dbReference>
<protein>
    <submittedName>
        <fullName evidence="7">O-antigen ligase</fullName>
    </submittedName>
</protein>
<dbReference type="Pfam" id="PF04932">
    <property type="entry name" value="Wzy_C"/>
    <property type="match status" value="1"/>
</dbReference>
<feature type="transmembrane region" description="Helical" evidence="5">
    <location>
        <begin position="186"/>
        <end position="204"/>
    </location>
</feature>
<dbReference type="GeneID" id="98639702"/>
<feature type="transmembrane region" description="Helical" evidence="5">
    <location>
        <begin position="60"/>
        <end position="79"/>
    </location>
</feature>
<dbReference type="AlphaFoldDB" id="A0A1M5KN64"/>
<feature type="transmembrane region" description="Helical" evidence="5">
    <location>
        <begin position="91"/>
        <end position="110"/>
    </location>
</feature>
<dbReference type="GO" id="GO:0016874">
    <property type="term" value="F:ligase activity"/>
    <property type="evidence" value="ECO:0007669"/>
    <property type="project" value="UniProtKB-KW"/>
</dbReference>
<gene>
    <name evidence="7" type="ORF">SAMN02744645_0576</name>
</gene>
<evidence type="ECO:0000256" key="4">
    <source>
        <dbReference type="ARBA" id="ARBA00023136"/>
    </source>
</evidence>
<feature type="transmembrane region" description="Helical" evidence="5">
    <location>
        <begin position="36"/>
        <end position="54"/>
    </location>
</feature>
<name>A0A1M5KN64_9GAMM</name>
<evidence type="ECO:0000259" key="6">
    <source>
        <dbReference type="Pfam" id="PF04932"/>
    </source>
</evidence>
<evidence type="ECO:0000256" key="5">
    <source>
        <dbReference type="SAM" id="Phobius"/>
    </source>
</evidence>
<reference evidence="7 8" key="1">
    <citation type="submission" date="2016-11" db="EMBL/GenBank/DDBJ databases">
        <authorList>
            <person name="Jaros S."/>
            <person name="Januszkiewicz K."/>
            <person name="Wedrychowicz H."/>
        </authorList>
    </citation>
    <scope>NUCLEOTIDE SEQUENCE [LARGE SCALE GENOMIC DNA]</scope>
    <source>
        <strain evidence="7 8">DSM 18231</strain>
    </source>
</reference>
<organism evidence="7 8">
    <name type="scientific">Stutzerimonas xanthomarina DSM 18231</name>
    <dbReference type="NCBI Taxonomy" id="1403346"/>
    <lineage>
        <taxon>Bacteria</taxon>
        <taxon>Pseudomonadati</taxon>
        <taxon>Pseudomonadota</taxon>
        <taxon>Gammaproteobacteria</taxon>
        <taxon>Pseudomonadales</taxon>
        <taxon>Pseudomonadaceae</taxon>
        <taxon>Stutzerimonas</taxon>
    </lineage>
</organism>
<evidence type="ECO:0000313" key="7">
    <source>
        <dbReference type="EMBL" id="SHG54208.1"/>
    </source>
</evidence>
<evidence type="ECO:0000313" key="8">
    <source>
        <dbReference type="Proteomes" id="UP000184000"/>
    </source>
</evidence>
<feature type="transmembrane region" description="Helical" evidence="5">
    <location>
        <begin position="387"/>
        <end position="405"/>
    </location>
</feature>
<comment type="subcellular location">
    <subcellularLocation>
        <location evidence="1">Membrane</location>
        <topology evidence="1">Multi-pass membrane protein</topology>
    </subcellularLocation>
</comment>
<dbReference type="Proteomes" id="UP000184000">
    <property type="component" value="Unassembled WGS sequence"/>
</dbReference>
<keyword evidence="4 5" id="KW-0472">Membrane</keyword>
<feature type="transmembrane region" description="Helical" evidence="5">
    <location>
        <begin position="357"/>
        <end position="375"/>
    </location>
</feature>
<evidence type="ECO:0000256" key="3">
    <source>
        <dbReference type="ARBA" id="ARBA00022989"/>
    </source>
</evidence>
<dbReference type="InterPro" id="IPR007016">
    <property type="entry name" value="O-antigen_ligase-rel_domated"/>
</dbReference>
<dbReference type="GO" id="GO:0016020">
    <property type="term" value="C:membrane"/>
    <property type="evidence" value="ECO:0007669"/>
    <property type="project" value="UniProtKB-SubCell"/>
</dbReference>
<keyword evidence="3 5" id="KW-1133">Transmembrane helix</keyword>
<dbReference type="RefSeq" id="WP_231975542.1">
    <property type="nucleotide sequence ID" value="NZ_FQXA01000001.1"/>
</dbReference>
<dbReference type="EMBL" id="FQXA01000001">
    <property type="protein sequence ID" value="SHG54208.1"/>
    <property type="molecule type" value="Genomic_DNA"/>
</dbReference>
<sequence length="632" mass="70119">MPLYRAMIYHAGPTTIAEEFFVPKLYSSAPLLDHPITYGWLTLGYVALLTGLFWQEDTSAYTKLYYALLATPALVILLAQPTYMKIILREPIVLSYLAFGAWLLLSLTWTSADTSPASLAKRPLYVFMIFAASALLAIKDEQLLLKALRIAAVFASLAALIGLAIFAESPQSGRMIGTGALSNPLLSSHVYGFFCTYWIAIWVADRKSPSWLSMTFAAPLLAALLATGSRTPLVALALTGVWMLALARQRALYFLAATIITSVLGLLLAPESLLARGMSYRPELWTEAIQQAYRHVWVGRGYEADFSFLVPGIGHPLTDPHNVELAVLLQLGAIGLTLWITMYVVTVARCLTHRHDPGLQLASALVMYGLAAGLTEGSNFLSRPNENWFLIWIPLSLAAAVSIALRQRASSSTPLSNDQLAEMLREADVIEEDGHGVKVAKLKDGTYLKLFRRKQLLSTALWATPSRRFADNSIHLRSLGITAPIIKQLVQIPSAKLDGVIYQPLPGDTLRNRWRRLGDTERELDVRQFGQFLGALHQAGIYFRSLHLGNVLKQPDGELALIDVSDMRFSQHPLRFGKRRRNLRHMLRYKEDSHWLVTLHSPALMSGYSEKCGETAARKLGEDLSNVQHGSR</sequence>
<feature type="transmembrane region" description="Helical" evidence="5">
    <location>
        <begin position="147"/>
        <end position="166"/>
    </location>
</feature>
<feature type="domain" description="O-antigen ligase-related" evidence="6">
    <location>
        <begin position="218"/>
        <end position="340"/>
    </location>
</feature>
<dbReference type="PANTHER" id="PTHR37422">
    <property type="entry name" value="TEICHURONIC ACID BIOSYNTHESIS PROTEIN TUAE"/>
    <property type="match status" value="1"/>
</dbReference>
<evidence type="ECO:0000256" key="1">
    <source>
        <dbReference type="ARBA" id="ARBA00004141"/>
    </source>
</evidence>
<feature type="transmembrane region" description="Helical" evidence="5">
    <location>
        <begin position="251"/>
        <end position="269"/>
    </location>
</feature>
<keyword evidence="2 5" id="KW-0812">Transmembrane</keyword>
<feature type="transmembrane region" description="Helical" evidence="5">
    <location>
        <begin position="122"/>
        <end position="138"/>
    </location>
</feature>
<proteinExistence type="predicted"/>
<evidence type="ECO:0000256" key="2">
    <source>
        <dbReference type="ARBA" id="ARBA00022692"/>
    </source>
</evidence>
<dbReference type="InterPro" id="IPR051533">
    <property type="entry name" value="WaaL-like"/>
</dbReference>
<dbReference type="InterPro" id="IPR011009">
    <property type="entry name" value="Kinase-like_dom_sf"/>
</dbReference>
<dbReference type="PANTHER" id="PTHR37422:SF13">
    <property type="entry name" value="LIPOPOLYSACCHARIDE BIOSYNTHESIS PROTEIN PA4999-RELATED"/>
    <property type="match status" value="1"/>
</dbReference>
<accession>A0A1M5KN64</accession>
<feature type="transmembrane region" description="Helical" evidence="5">
    <location>
        <begin position="325"/>
        <end position="345"/>
    </location>
</feature>
<keyword evidence="7" id="KW-0436">Ligase</keyword>
<feature type="transmembrane region" description="Helical" evidence="5">
    <location>
        <begin position="216"/>
        <end position="245"/>
    </location>
</feature>